<sequence length="399" mass="44372">MLFTDGLDEWPHAILDQEMKHKDGDVIRMFGFSMGYGTGQLPLLHWMACRTFARYSVIDSIMDVKPQSRAFLDHLSVALGRSLEGTPIEARRISWTNLYMEAQGLGPTITISLPIVTKPDGIWAGQRVAGIAGIDIALAELTERLPKGEQLYGIIVDNNGIIVHHPKLVLPTTEVHAVRRSACYDASQVRFRAGAGLRVKLNYRFIDVIVVVAVVVWYSYCLEPVGSIDADSIARTLIAQLVQYGFSDQRVYRLVGLIDSIPTIDLLELEGNSTAVHRLRHGIITSTCGDEAILDGEREFYCANLKGSPYSVVIVNSVKRETLAYTEKVTTLDTANNPFVTYYLSSRSVCDWKLDPLPAASRFDALQGVACEEDRSLPYALTNALKKWAESWPQYVSNN</sequence>
<reference evidence="1 2" key="1">
    <citation type="submission" date="2014-10" db="EMBL/GenBank/DDBJ databases">
        <title>Draft genome of the hookworm Ancylostoma caninum.</title>
        <authorList>
            <person name="Mitreva M."/>
        </authorList>
    </citation>
    <scope>NUCLEOTIDE SEQUENCE [LARGE SCALE GENOMIC DNA]</scope>
    <source>
        <strain evidence="1 2">Baltimore</strain>
    </source>
</reference>
<comment type="caution">
    <text evidence="1">The sequence shown here is derived from an EMBL/GenBank/DDBJ whole genome shotgun (WGS) entry which is preliminary data.</text>
</comment>
<dbReference type="GO" id="GO:0005245">
    <property type="term" value="F:voltage-gated calcium channel activity"/>
    <property type="evidence" value="ECO:0007669"/>
    <property type="project" value="TreeGrafter"/>
</dbReference>
<dbReference type="EMBL" id="JOJR01000228">
    <property type="protein sequence ID" value="RCN41622.1"/>
    <property type="molecule type" value="Genomic_DNA"/>
</dbReference>
<proteinExistence type="predicted"/>
<dbReference type="AlphaFoldDB" id="A0A368GB79"/>
<organism evidence="1 2">
    <name type="scientific">Ancylostoma caninum</name>
    <name type="common">Dog hookworm</name>
    <dbReference type="NCBI Taxonomy" id="29170"/>
    <lineage>
        <taxon>Eukaryota</taxon>
        <taxon>Metazoa</taxon>
        <taxon>Ecdysozoa</taxon>
        <taxon>Nematoda</taxon>
        <taxon>Chromadorea</taxon>
        <taxon>Rhabditida</taxon>
        <taxon>Rhabditina</taxon>
        <taxon>Rhabditomorpha</taxon>
        <taxon>Strongyloidea</taxon>
        <taxon>Ancylostomatidae</taxon>
        <taxon>Ancylostomatinae</taxon>
        <taxon>Ancylostoma</taxon>
    </lineage>
</organism>
<keyword evidence="2" id="KW-1185">Reference proteome</keyword>
<protein>
    <submittedName>
        <fullName evidence="1">Cache domain protein</fullName>
    </submittedName>
</protein>
<dbReference type="Gene3D" id="3.30.450.20">
    <property type="entry name" value="PAS domain"/>
    <property type="match status" value="1"/>
</dbReference>
<dbReference type="InterPro" id="IPR051173">
    <property type="entry name" value="Ca_channel_alpha-2/delta"/>
</dbReference>
<dbReference type="PANTHER" id="PTHR10166">
    <property type="entry name" value="VOLTAGE-DEPENDENT CALCIUM CHANNEL SUBUNIT ALPHA-2/DELTA-RELATED"/>
    <property type="match status" value="1"/>
</dbReference>
<accession>A0A368GB79</accession>
<dbReference type="PANTHER" id="PTHR10166:SF65">
    <property type="entry name" value="VWFA DOMAIN-CONTAINING PROTEIN"/>
    <property type="match status" value="1"/>
</dbReference>
<gene>
    <name evidence="1" type="ORF">ANCCAN_12412</name>
</gene>
<dbReference type="STRING" id="29170.A0A368GB79"/>
<dbReference type="Proteomes" id="UP000252519">
    <property type="component" value="Unassembled WGS sequence"/>
</dbReference>
<name>A0A368GB79_ANCCA</name>
<evidence type="ECO:0000313" key="1">
    <source>
        <dbReference type="EMBL" id="RCN41622.1"/>
    </source>
</evidence>
<dbReference type="GO" id="GO:0005891">
    <property type="term" value="C:voltage-gated calcium channel complex"/>
    <property type="evidence" value="ECO:0007669"/>
    <property type="project" value="TreeGrafter"/>
</dbReference>
<evidence type="ECO:0000313" key="2">
    <source>
        <dbReference type="Proteomes" id="UP000252519"/>
    </source>
</evidence>
<dbReference type="OrthoDB" id="10054666at2759"/>